<dbReference type="InterPro" id="IPR011006">
    <property type="entry name" value="CheY-like_superfamily"/>
</dbReference>
<dbReference type="InterPro" id="IPR050595">
    <property type="entry name" value="Bact_response_regulator"/>
</dbReference>
<dbReference type="Proteomes" id="UP001365405">
    <property type="component" value="Unassembled WGS sequence"/>
</dbReference>
<sequence length="123" mass="13414">MPRVLIVDDQPDIRRLIRMTLEEEPFELQEAADGDEALAVVAAWRPDLILLDVMMPGRHDGLQVCASVRADPALAATRVVLLSARADGGDREAGRAAGADEYLTKPFSPLQLLETIDRLLPTA</sequence>
<accession>A0ABU9CLW9</accession>
<evidence type="ECO:0000313" key="5">
    <source>
        <dbReference type="Proteomes" id="UP001365405"/>
    </source>
</evidence>
<dbReference type="Gene3D" id="3.40.50.2300">
    <property type="match status" value="1"/>
</dbReference>
<reference evidence="4 5" key="1">
    <citation type="submission" date="2024-04" db="EMBL/GenBank/DDBJ databases">
        <title>Novel species of the genus Ideonella isolated from streams.</title>
        <authorList>
            <person name="Lu H."/>
        </authorList>
    </citation>
    <scope>NUCLEOTIDE SEQUENCE [LARGE SCALE GENOMIC DNA]</scope>
    <source>
        <strain evidence="4 5">DXS22W</strain>
    </source>
</reference>
<name>A0ABU9CLW9_9BURK</name>
<feature type="modified residue" description="4-aspartylphosphate" evidence="2">
    <location>
        <position position="52"/>
    </location>
</feature>
<dbReference type="Pfam" id="PF00072">
    <property type="entry name" value="Response_reg"/>
    <property type="match status" value="1"/>
</dbReference>
<gene>
    <name evidence="4" type="ORF">AACH10_15010</name>
</gene>
<evidence type="ECO:0000313" key="4">
    <source>
        <dbReference type="EMBL" id="MEK8051557.1"/>
    </source>
</evidence>
<dbReference type="CDD" id="cd17574">
    <property type="entry name" value="REC_OmpR"/>
    <property type="match status" value="1"/>
</dbReference>
<proteinExistence type="predicted"/>
<dbReference type="PANTHER" id="PTHR44591">
    <property type="entry name" value="STRESS RESPONSE REGULATOR PROTEIN 1"/>
    <property type="match status" value="1"/>
</dbReference>
<evidence type="ECO:0000259" key="3">
    <source>
        <dbReference type="PROSITE" id="PS50110"/>
    </source>
</evidence>
<dbReference type="RefSeq" id="WP_341411258.1">
    <property type="nucleotide sequence ID" value="NZ_JBBUTH010000008.1"/>
</dbReference>
<comment type="caution">
    <text evidence="4">The sequence shown here is derived from an EMBL/GenBank/DDBJ whole genome shotgun (WGS) entry which is preliminary data.</text>
</comment>
<keyword evidence="5" id="KW-1185">Reference proteome</keyword>
<evidence type="ECO:0000256" key="1">
    <source>
        <dbReference type="ARBA" id="ARBA00022553"/>
    </source>
</evidence>
<protein>
    <submittedName>
        <fullName evidence="4">Response regulator</fullName>
    </submittedName>
</protein>
<dbReference type="SMART" id="SM00448">
    <property type="entry name" value="REC"/>
    <property type="match status" value="1"/>
</dbReference>
<keyword evidence="1 2" id="KW-0597">Phosphoprotein</keyword>
<feature type="domain" description="Response regulatory" evidence="3">
    <location>
        <begin position="3"/>
        <end position="120"/>
    </location>
</feature>
<dbReference type="PANTHER" id="PTHR44591:SF3">
    <property type="entry name" value="RESPONSE REGULATORY DOMAIN-CONTAINING PROTEIN"/>
    <property type="match status" value="1"/>
</dbReference>
<evidence type="ECO:0000256" key="2">
    <source>
        <dbReference type="PROSITE-ProRule" id="PRU00169"/>
    </source>
</evidence>
<dbReference type="EMBL" id="JBBUTH010000008">
    <property type="protein sequence ID" value="MEK8051557.1"/>
    <property type="molecule type" value="Genomic_DNA"/>
</dbReference>
<organism evidence="4 5">
    <name type="scientific">Pseudaquabacterium inlustre</name>
    <dbReference type="NCBI Taxonomy" id="2984192"/>
    <lineage>
        <taxon>Bacteria</taxon>
        <taxon>Pseudomonadati</taxon>
        <taxon>Pseudomonadota</taxon>
        <taxon>Betaproteobacteria</taxon>
        <taxon>Burkholderiales</taxon>
        <taxon>Sphaerotilaceae</taxon>
        <taxon>Pseudaquabacterium</taxon>
    </lineage>
</organism>
<dbReference type="InterPro" id="IPR001789">
    <property type="entry name" value="Sig_transdc_resp-reg_receiver"/>
</dbReference>
<dbReference type="SUPFAM" id="SSF52172">
    <property type="entry name" value="CheY-like"/>
    <property type="match status" value="1"/>
</dbReference>
<dbReference type="PROSITE" id="PS50110">
    <property type="entry name" value="RESPONSE_REGULATORY"/>
    <property type="match status" value="1"/>
</dbReference>